<dbReference type="InterPro" id="IPR017853">
    <property type="entry name" value="GH"/>
</dbReference>
<organism evidence="15 16">
    <name type="scientific">Hondaea fermentalgiana</name>
    <dbReference type="NCBI Taxonomy" id="2315210"/>
    <lineage>
        <taxon>Eukaryota</taxon>
        <taxon>Sar</taxon>
        <taxon>Stramenopiles</taxon>
        <taxon>Bigyra</taxon>
        <taxon>Labyrinthulomycetes</taxon>
        <taxon>Thraustochytrida</taxon>
        <taxon>Thraustochytriidae</taxon>
        <taxon>Hondaea</taxon>
    </lineage>
</organism>
<evidence type="ECO:0000256" key="3">
    <source>
        <dbReference type="ARBA" id="ARBA00012663"/>
    </source>
</evidence>
<dbReference type="GO" id="GO:0005975">
    <property type="term" value="P:carbohydrate metabolic process"/>
    <property type="evidence" value="ECO:0007669"/>
    <property type="project" value="InterPro"/>
</dbReference>
<dbReference type="PANTHER" id="PTHR22600">
    <property type="entry name" value="BETA-HEXOSAMINIDASE"/>
    <property type="match status" value="1"/>
</dbReference>
<comment type="caution">
    <text evidence="15">The sequence shown here is derived from an EMBL/GenBank/DDBJ whole genome shotgun (WGS) entry which is preliminary data.</text>
</comment>
<reference evidence="15 16" key="1">
    <citation type="submission" date="2017-12" db="EMBL/GenBank/DDBJ databases">
        <title>Sequencing, de novo assembly and annotation of complete genome of a new Thraustochytrid species, strain FCC1311.</title>
        <authorList>
            <person name="Sedici K."/>
            <person name="Godart F."/>
            <person name="Aiese Cigliano R."/>
            <person name="Sanseverino W."/>
            <person name="Barakat M."/>
            <person name="Ortet P."/>
            <person name="Marechal E."/>
            <person name="Cagnac O."/>
            <person name="Amato A."/>
        </authorList>
    </citation>
    <scope>NUCLEOTIDE SEQUENCE [LARGE SCALE GENOMIC DNA]</scope>
</reference>
<dbReference type="Gene3D" id="2.60.40.2030">
    <property type="match status" value="1"/>
</dbReference>
<keyword evidence="12" id="KW-0812">Transmembrane</keyword>
<dbReference type="PROSITE" id="PS51828">
    <property type="entry name" value="PTX_2"/>
    <property type="match status" value="1"/>
</dbReference>
<dbReference type="InterPro" id="IPR000034">
    <property type="entry name" value="Laminin_IV"/>
</dbReference>
<dbReference type="Pfam" id="PF03160">
    <property type="entry name" value="Calx-beta"/>
    <property type="match status" value="1"/>
</dbReference>
<feature type="active site" description="Proton donor" evidence="11">
    <location>
        <position position="358"/>
    </location>
</feature>
<keyword evidence="7" id="KW-0106">Calcium</keyword>
<evidence type="ECO:0000256" key="11">
    <source>
        <dbReference type="PIRSR" id="PIRSR625705-1"/>
    </source>
</evidence>
<dbReference type="GO" id="GO:0030203">
    <property type="term" value="P:glycosaminoglycan metabolic process"/>
    <property type="evidence" value="ECO:0007669"/>
    <property type="project" value="TreeGrafter"/>
</dbReference>
<feature type="transmembrane region" description="Helical" evidence="12">
    <location>
        <begin position="570"/>
        <end position="597"/>
    </location>
</feature>
<evidence type="ECO:0000256" key="8">
    <source>
        <dbReference type="ARBA" id="ARBA00023157"/>
    </source>
</evidence>
<dbReference type="InterPro" id="IPR001759">
    <property type="entry name" value="PTX_dom"/>
</dbReference>
<keyword evidence="12" id="KW-1133">Transmembrane helix</keyword>
<evidence type="ECO:0000256" key="10">
    <source>
        <dbReference type="ARBA" id="ARBA00023295"/>
    </source>
</evidence>
<evidence type="ECO:0000256" key="1">
    <source>
        <dbReference type="ARBA" id="ARBA00001231"/>
    </source>
</evidence>
<keyword evidence="8" id="KW-1015">Disulfide bond</keyword>
<keyword evidence="9" id="KW-0325">Glycoprotein</keyword>
<dbReference type="SUPFAM" id="SSF49899">
    <property type="entry name" value="Concanavalin A-like lectins/glucanases"/>
    <property type="match status" value="1"/>
</dbReference>
<dbReference type="InterPro" id="IPR015883">
    <property type="entry name" value="Glyco_hydro_20_cat"/>
</dbReference>
<keyword evidence="12" id="KW-0472">Membrane</keyword>
<dbReference type="SUPFAM" id="SSF51445">
    <property type="entry name" value="(Trans)glycosidases"/>
    <property type="match status" value="1"/>
</dbReference>
<dbReference type="Pfam" id="PF14845">
    <property type="entry name" value="Glycohydro_20b2"/>
    <property type="match status" value="1"/>
</dbReference>
<evidence type="ECO:0000256" key="12">
    <source>
        <dbReference type="SAM" id="Phobius"/>
    </source>
</evidence>
<keyword evidence="4" id="KW-0732">Signal</keyword>
<dbReference type="InterPro" id="IPR038081">
    <property type="entry name" value="CalX-like_sf"/>
</dbReference>
<feature type="domain" description="Laminin IV type A" evidence="13">
    <location>
        <begin position="4953"/>
        <end position="5155"/>
    </location>
</feature>
<dbReference type="GO" id="GO:0006689">
    <property type="term" value="P:ganglioside catabolic process"/>
    <property type="evidence" value="ECO:0007669"/>
    <property type="project" value="TreeGrafter"/>
</dbReference>
<keyword evidence="6" id="KW-0378">Hydrolase</keyword>
<dbReference type="InterPro" id="IPR013320">
    <property type="entry name" value="ConA-like_dom_sf"/>
</dbReference>
<dbReference type="EMBL" id="BEYU01000078">
    <property type="protein sequence ID" value="GBG30598.1"/>
    <property type="molecule type" value="Genomic_DNA"/>
</dbReference>
<dbReference type="Gene3D" id="3.20.20.80">
    <property type="entry name" value="Glycosidases"/>
    <property type="match status" value="1"/>
</dbReference>
<evidence type="ECO:0000313" key="16">
    <source>
        <dbReference type="Proteomes" id="UP000241890"/>
    </source>
</evidence>
<accession>A0A2R5GLH8</accession>
<dbReference type="Gene3D" id="3.30.379.10">
    <property type="entry name" value="Chitobiase/beta-hexosaminidase domain 2-like"/>
    <property type="match status" value="1"/>
</dbReference>
<dbReference type="InterPro" id="IPR025705">
    <property type="entry name" value="Beta_hexosaminidase_sua/sub"/>
</dbReference>
<dbReference type="Pfam" id="PF13385">
    <property type="entry name" value="Laminin_G_3"/>
    <property type="match status" value="1"/>
</dbReference>
<feature type="domain" description="Pentraxin (PTX)" evidence="14">
    <location>
        <begin position="4769"/>
        <end position="4989"/>
    </location>
</feature>
<evidence type="ECO:0000256" key="6">
    <source>
        <dbReference type="ARBA" id="ARBA00022801"/>
    </source>
</evidence>
<dbReference type="InterPro" id="IPR029019">
    <property type="entry name" value="HEX_eukaryotic_N"/>
</dbReference>
<dbReference type="Pfam" id="PF00052">
    <property type="entry name" value="Laminin_B"/>
    <property type="match status" value="1"/>
</dbReference>
<evidence type="ECO:0000256" key="7">
    <source>
        <dbReference type="ARBA" id="ARBA00022837"/>
    </source>
</evidence>
<dbReference type="Proteomes" id="UP000241890">
    <property type="component" value="Unassembled WGS sequence"/>
</dbReference>
<name>A0A2R5GLH8_9STRA</name>
<comment type="similarity">
    <text evidence="2">Belongs to the glycosyl hydrolase 20 family.</text>
</comment>
<dbReference type="OrthoDB" id="428480at2759"/>
<dbReference type="SMART" id="SM00159">
    <property type="entry name" value="PTX"/>
    <property type="match status" value="1"/>
</dbReference>
<dbReference type="GO" id="GO:0016020">
    <property type="term" value="C:membrane"/>
    <property type="evidence" value="ECO:0007669"/>
    <property type="project" value="InterPro"/>
</dbReference>
<keyword evidence="5" id="KW-0677">Repeat</keyword>
<evidence type="ECO:0000256" key="4">
    <source>
        <dbReference type="ARBA" id="ARBA00022729"/>
    </source>
</evidence>
<dbReference type="Pfam" id="PF00728">
    <property type="entry name" value="Glyco_hydro_20"/>
    <property type="match status" value="1"/>
</dbReference>
<sequence>MRTKFTRSYNKPKPAAWWTVATLKLRVLLTIAVLLALNSSFSDALEHREPEPVETNIKWDAVPENLPYPLPSHVFHGDKRVSLDAFALKWNVKRCGAAEATQAREECPLLSGAIARYAGLIFSQSKTGVVASCRACVQSINISVKDAESEKSLETDESYILKVSSEGILLTAQTIYGAMHGLETLSQLIQFNAATGTYEIAHADWDIRDAPNFAHRELLVDSSRHYVPLPMLRKILDGMAYCKINVLHWHLVDDQSFPWCSESVPELCQGAYNEMDRYSSSDLREIVAYARERGIRVIPELDVPGHSKSWCRGRPDICTKRGEMLAPAGGAAYEVIFKLMEELHDIFPDRYIHLGGDEVNLRPWSADPATMAYAREKRLNNKGIYQEFVFRTHEKAVSLGLVPVGWEEIYINFGNNLAKSSMVFGWWHTEHVVRAAQAGYNVLNMPIGDWYFDQKVSYKQIRLLDPCHRFGSACKRVLGGGGAAWAEKVDASVLLHTIFPRLAAVAERLWSPTDATGALLERARRFRCHLLQRGIPAAPIPIDQDIHGEPKLRPEVPRPGSCTRSKLLRILWYVALVGTYSIPGLLLLLVFTVNGRIVFGQYCFQDHPWWLAIMFTVMDTLLSSVFLFLFLEPVVYQLREMRKAKVLSASGDKMSKIAQRNLLWSSVTIFTTMVFLTTVSVVPMNNLGTPETIHYLFVTWTTQPLDSAANMLAIMAISTAAWLPKRHLRGEGRSPSRVHYRGTQPHGINDLGDECIGDGESYETAIAQLAIEFALYPSDVLVTLTTGFVKDFAGNDADSVSDQNVILAMDVTSPTFVDAGLDLNNGTLMVMFSEFVNASTWDFSRISLASGGFNVTLDGAILIDTGFGEQVVLQVSEEHRAAVTAEVSAGSDVLITLSTGFVKDFAGNDAVARSNETMTRVDDVTAPAFDFAELDLNSGTLIARFSEFVNTSTLNHSHISLSCGNFVSSLDEATLIETGVREEIVLHLTEEHRAQISAEVVAGYDVVMALTSELVRDFAGNSVVAANNASIAKFDDTTQPLYVSADLDLNDGTLVVIFSEFVNSSTWDYSRISLASGSFNVTLDGATLVDTGVGDVIILHVTEEHRAHITAQVSDGHVVALALSAGFIKDFAENDGVAANDQSVVKIDDTAKPTFVSGDLDLNNGTLIVMLSEFVNATTWDSSRISLTSGDFSAALDGAALIDIGMGNLTVLHLTEEYRAQVTAQVANGNDVFISLTSGFVKDFAGNDLIAISNETMMKKDDLAPPIFVSADLDLNNGTLMVSFSEFVNSTTLNVGGISLVSGNISVALHGSTLLDAAFDKQVVLHMMEEHRAQISAQIAAGYDVLLTLTSGFIRDFAGNNNTAANDESIARIDDATNPAFISANLDLNNGTVLVMFSEFVNATTWDVGRISLSSGDFNETLDEATLIDTDFGDSIALLLAEEHRAHITAQVASENGVFLTLTSGFVQDFAGNNLTAISNQAIGKLDDTTEPTFISADLDLNNGTLMVLFSEFVNSTTWDFSQISLASGDLNAPLDGATLIDTGFGDFLVLLLAEEHRAHITAQVANENGVFLTLSSGFVQDFAGNSLTAVSNQTIEKLDDTTEPTFISADLDLNNGTLVVLFSEFVNASTCDISQISLASGSFNVTLNGAVLIDTGFGEQVVLQVTEEHRAAVTAEVAAGSDVVVALTSKFVQDFAGNSVVAANNASITKVNDTTQPMYTSADLDLNNGTIVVMFSEFVNASTWDFRRILLASGGFNVALDGAIPIDTGFGEQVVLQVTEEHRAAVTAEVAAGSDVLVTLTTGFVKDFAGNDADAVSDQNATLAMDDTAPTFVEAGLDLNNGTLMVMFSEFVNASTWDFSRISLASGGFNVTLNGAVLVDSGFDEHVVLQITEEHRASITAERSAGYDVLITLSMGFVQDFAKNDADAVSDEIVGTKDDKTAPSFASVNLDLNNGILTLVWDEIVNASTWTEDRVSLASGGFNASILGSILLENVWTNTVTLQLPEVQRAAITAEVATSSDVFITLAAGFVQDFAQNDAVGASNELVTKVDDTTSPEFVSAGVDLNNGTFMVLFSEFVNASSWSGTLMSIKCGALDQNLVTAQLLLQGIIDDQIVLQLPEAQRAAVAAEVSVGNNITISLTSGSIQDFAQNDVLQIVDAELDRVDDTTVPLFISADLNLNNGTLVIGFSEFVNSSAWRPSLGTLSSGAYQAYMADAILLNGDVNEFLEIALSEEQRAALTAEVVAGNEVQIALDVDFVRDFAGNAAAALPATAVNKTDDALASSLSDASLDLNIGELVFSFSEFINASTWRADLATLSSGSYFTQLTGATLIDDTVDDHVLVHLTEPQRSELASNFANGTLIYLNLSSGFVSDYAGVHATSLSSYEVLCTADTLSPEFLSAALDCNTGSLALKFDEFVVPPTWNPEGIKLASGTYQVSASSADFLSTVNSESVALILDEAERSEFAGRDKNGDIVAVQVFANLIEDSAGNQLVPRTITATTVSDTTSPNLSSSTLDLNNGTLKVAFSEFVVPSTHNASKLYLASTMYSTKGGEPAALLETTIQDKVRLHFGEIERSLLARAALTDDLQIYLENGFVQDAAANPNEPYVHLVPVVMDATQPFLLASSLDIETRHLMLNFSELVFADDPRQVRILTGDLDISLGLDLASEGEAVSLLPSLSAVWDITLSSEQQVHVANVSANGQSEIVVSILADAALDFGNNSVVNETMSVVVTPDTKPPSILASSIDLGTMIASYNISEYVDHVDLSSVSIQSVTVESIARILENRYSGELVLELWSNDLKDQATLAYLAGGSVTYTLAMGAFADVVGNGISATGSQPFATVVPDTVRPLLLNITVDLGSKEVFAVFDETVTNVSWTHFALQNTNQTATVTLHPYDTAEPASSNIEQLYTMPESVHLAASLIGVDLASVAVLANAFSDLSSNTNLDSVGQPFTLLVQDEVLPEVVGGEIFIDLGTGALRFNLSEHISISSIDLSKILLVDESDGSTHSLHAFQSTVSTGTSYATQLDIIIDVESRIFAVIAHKWAGVLTLRFEAEAFRDASGNPNNVQTLSVAEIVPDLIEPNVTKVDLDLDAEVLHVEFSEPINVTRVNALAETLSETLFIRTEGNHSVPFELSAPANGTPQVFASAVNFPIAESARREMNVAALSASSFRLAYLATSNAFLDAADNAVPYDDSFSSFDVATLTLDTTPPIVEAVTVEIKHGRIIFSGDESLDPSRLDVSKVVIESSLTLDIAECEVQNISSLAEANEFIMSDAQIVLYLPFMDNASDVHMTLLPGVVSDVMGNANTQPFDFVLSPDTTFFETRIMAVNFVQIVRGAVKSIEFIGTGLSSGQSAKWVGGADCTAQGVSLNDGTGSGGHVAITEAGNVGPYRTVSQPISFDVESDPTDFSLCYESELYEAWTMTVFAVQSFSQDSGADDHIVVGVPKSQTFQGVGVQSGDMVKWVTTVDECDEVTAPVHHATNAAAAVSSALRVSNLQIGPRTDASFEDPVLTLCYKFNTEPYFFFEEFTLEVHRVVSMLSTDRLVATQTKTMEFFGVNLAADVDRLVWVQTANASSDADCETEDIQLDLSPGALLTGYQDVAVSIEFAPLPERGYSLCYGFQSEPLRLYTEITLLPCEIVAYNVSQGSHHVAVRDVSKIFYFHGSGFDETVDRISWTSDPSDVDACALYPASIGQKMTGEQYSSGYGPLSFDATIEIAYLCYGFGTSEPWQIYEDVFLQVRAVNSVNLTRTIANLNPPEIVGFTGAYLFADDRAKYVPHVSGLTDTELCALTGSQGATETLRLGSVSFGATAPLAFPAPSASVPYVLCYAHEIEPFALYSELEMQVDGLVSFTPTEYIEGLEYNVNFEAIGLEEDDIVRFIETEDGAAVSDALCETEEAVLTVVIDNPSAQRLVFPQRTSSDTRTHPLCITFRRDMNASLQKIYDVHVRAFGIENASLADVVVGETTEIFFQGTGIAEGDLVKWVSSEEVEDHLDCDSATSLTMSPEGDAMGAAKIASQVFALGTSQAVLCYKFEGHARYRLYENIGLVVNTVYSLSPPHAIVNSTQTMVLDLAMVRAGDKVRFVPEGSSCNDEDVQDMGETLDVKIVVCEQVSAPANASKAPYTNKCAQISPTFLSVPSAGTSVFLCYKFAREASYASFPDVRVRVVAPTLTAQSSNFFVSGVSKTLELTGSFGISSGDKYKFVEYDVESCDNATDVAEKSVLTTVLGDDDALVSGTATLEVDIDIGTVDEANLLKHRPYRLCYRFGASGPMLLYKQRTLTGLKLSKVLLATRPDSVVAGAEVVFEFHGQGVADGDTAKWVGSGDACDADGAAGSSAQLVIEQRASFRFDLGISDLLLCYKFQDEPFVAFPSLVLGRVAYDEMVVSASSSNSSTTTAEDAALSSEEVVSEKLLEEQTKIDSKLQQEARLTISLDRDFAELKPGSEAESTFKASFVEDMRKSLGIPSDRIRITGLSSGSVIVNFIILPPTSDDDTLPAETAAAILVEKVLDIDSDLYTESAVLGSVKRDVPVEVVVLPNEDALARANETATAQLAQQESDLEIVDYQEGGLVIFAKAVKVAVEEFDSYVDLRVLREHGSSGTLHVDYTTRDGTALAGVHYTQSEGSLAFRDKETEKTIRIPILRDDAVGPPFRWFVAELSLPRTYEDAKLGTRTTALVKIFDFGDGEQLVGDAFTIESGTSNETHGWSVSHNVVNEATNAWVDVHGLFSADKLYASEEYNERCDFASSIGPCTYSCEYGGSYALSSGRDDGVLELSGSESSYVASAEPWDSSITTAFTISMWVRMAEGASLTGRETMLSYQVAGQSGLNEIALVNPSDLTLVVHGRVDALRLSGESSGIDVSDGAWHFIAVSWTSAGGEVFFYHNGLLAAEVGPLRADTAIVEGGAWVVGQAQGAEPCFTRTGCSFVPGRAFNGTVQNVRVWSQARSLEQVQGGMRWPFTLYQGSLHLYWRFRVDDSILGVVSNIALAGGDHDGLLGAGAILGDGAPSAHQNYPCGKVHQNVFYFEAPARYQGDLRNVYNGRLQFELFSSSQHGTPRDMRGTVVLEGGGLVLSNALLGFPTTTQSSGWRGYSLVLQEDQGWIVEPSGAQATFEEFWSVLRNVTRLGIRGDLMEYSREGSGQETTYLNNVALIKV</sequence>
<comment type="catalytic activity">
    <reaction evidence="1">
        <text>Hydrolysis of terminal non-reducing N-acetyl-D-hexosamine residues in N-acetyl-beta-D-hexosaminides.</text>
        <dbReference type="EC" id="3.2.1.52"/>
    </reaction>
</comment>
<dbReference type="InterPro" id="IPR029018">
    <property type="entry name" value="Hex-like_dom2"/>
</dbReference>
<evidence type="ECO:0000259" key="13">
    <source>
        <dbReference type="PROSITE" id="PS51115"/>
    </source>
</evidence>
<dbReference type="GO" id="GO:0004563">
    <property type="term" value="F:beta-N-acetylhexosaminidase activity"/>
    <property type="evidence" value="ECO:0007669"/>
    <property type="project" value="UniProtKB-EC"/>
</dbReference>
<dbReference type="SMART" id="SM00237">
    <property type="entry name" value="Calx_beta"/>
    <property type="match status" value="1"/>
</dbReference>
<evidence type="ECO:0000313" key="15">
    <source>
        <dbReference type="EMBL" id="GBG30598.1"/>
    </source>
</evidence>
<evidence type="ECO:0000256" key="5">
    <source>
        <dbReference type="ARBA" id="ARBA00022737"/>
    </source>
</evidence>
<dbReference type="InterPro" id="IPR003644">
    <property type="entry name" value="Calx_beta"/>
</dbReference>
<dbReference type="PRINTS" id="PR00738">
    <property type="entry name" value="GLHYDRLASE20"/>
</dbReference>
<dbReference type="InParanoid" id="A0A2R5GLH8"/>
<evidence type="ECO:0000256" key="2">
    <source>
        <dbReference type="ARBA" id="ARBA00006285"/>
    </source>
</evidence>
<gene>
    <name evidence="15" type="ORF">FCC1311_068182</name>
</gene>
<feature type="transmembrane region" description="Helical" evidence="12">
    <location>
        <begin position="662"/>
        <end position="684"/>
    </location>
</feature>
<dbReference type="PROSITE" id="PS51115">
    <property type="entry name" value="LAMININ_IVA"/>
    <property type="match status" value="1"/>
</dbReference>
<evidence type="ECO:0000259" key="14">
    <source>
        <dbReference type="PROSITE" id="PS51828"/>
    </source>
</evidence>
<protein>
    <recommendedName>
        <fullName evidence="3">beta-N-acetylhexosaminidase</fullName>
        <ecNumber evidence="3">3.2.1.52</ecNumber>
    </recommendedName>
</protein>
<keyword evidence="10" id="KW-0326">Glycosidase</keyword>
<feature type="transmembrane region" description="Helical" evidence="12">
    <location>
        <begin position="609"/>
        <end position="631"/>
    </location>
</feature>
<proteinExistence type="inferred from homology"/>
<dbReference type="PANTHER" id="PTHR22600:SF21">
    <property type="entry name" value="BETA-HEXOSAMINIDASE A"/>
    <property type="match status" value="1"/>
</dbReference>
<dbReference type="GO" id="GO:0005764">
    <property type="term" value="C:lysosome"/>
    <property type="evidence" value="ECO:0007669"/>
    <property type="project" value="TreeGrafter"/>
</dbReference>
<keyword evidence="16" id="KW-1185">Reference proteome</keyword>
<dbReference type="SMART" id="SM00281">
    <property type="entry name" value="LamB"/>
    <property type="match status" value="1"/>
</dbReference>
<dbReference type="SUPFAM" id="SSF55545">
    <property type="entry name" value="beta-N-acetylhexosaminidase-like domain"/>
    <property type="match status" value="1"/>
</dbReference>
<evidence type="ECO:0000256" key="9">
    <source>
        <dbReference type="ARBA" id="ARBA00023180"/>
    </source>
</evidence>
<dbReference type="Gene3D" id="2.60.120.200">
    <property type="match status" value="1"/>
</dbReference>
<dbReference type="EC" id="3.2.1.52" evidence="3"/>
<dbReference type="GO" id="GO:0007154">
    <property type="term" value="P:cell communication"/>
    <property type="evidence" value="ECO:0007669"/>
    <property type="project" value="InterPro"/>
</dbReference>
<dbReference type="SUPFAM" id="SSF141072">
    <property type="entry name" value="CalX-like"/>
    <property type="match status" value="1"/>
</dbReference>